<protein>
    <submittedName>
        <fullName evidence="3">Uncharacterized protein</fullName>
    </submittedName>
</protein>
<gene>
    <name evidence="3" type="ORF">BDD43_1641</name>
</gene>
<reference evidence="3 4" key="1">
    <citation type="submission" date="2018-10" db="EMBL/GenBank/DDBJ databases">
        <title>Genomic Encyclopedia of Archaeal and Bacterial Type Strains, Phase II (KMG-II): from individual species to whole genera.</title>
        <authorList>
            <person name="Goeker M."/>
        </authorList>
    </citation>
    <scope>NUCLEOTIDE SEQUENCE [LARGE SCALE GENOMIC DNA]</scope>
    <source>
        <strain evidence="3 4">DSM 18602</strain>
    </source>
</reference>
<dbReference type="Gene3D" id="2.60.40.1190">
    <property type="match status" value="1"/>
</dbReference>
<dbReference type="AlphaFoldDB" id="A0A495IZN7"/>
<feature type="signal peptide" evidence="2">
    <location>
        <begin position="1"/>
        <end position="23"/>
    </location>
</feature>
<evidence type="ECO:0000313" key="3">
    <source>
        <dbReference type="EMBL" id="RKR81494.1"/>
    </source>
</evidence>
<organism evidence="3 4">
    <name type="scientific">Mucilaginibacter gracilis</name>
    <dbReference type="NCBI Taxonomy" id="423350"/>
    <lineage>
        <taxon>Bacteria</taxon>
        <taxon>Pseudomonadati</taxon>
        <taxon>Bacteroidota</taxon>
        <taxon>Sphingobacteriia</taxon>
        <taxon>Sphingobacteriales</taxon>
        <taxon>Sphingobacteriaceae</taxon>
        <taxon>Mucilaginibacter</taxon>
    </lineage>
</organism>
<evidence type="ECO:0000313" key="4">
    <source>
        <dbReference type="Proteomes" id="UP000268007"/>
    </source>
</evidence>
<evidence type="ECO:0000256" key="2">
    <source>
        <dbReference type="SAM" id="SignalP"/>
    </source>
</evidence>
<dbReference type="Proteomes" id="UP000268007">
    <property type="component" value="Unassembled WGS sequence"/>
</dbReference>
<feature type="chain" id="PRO_5019769542" evidence="2">
    <location>
        <begin position="24"/>
        <end position="255"/>
    </location>
</feature>
<name>A0A495IZN7_9SPHI</name>
<keyword evidence="4" id="KW-1185">Reference proteome</keyword>
<sequence length="255" mass="26959">MTMKSHLLIPVAMLGIFLISNHAKGQAAGPALKKAPASVTIDGLVSDWKDTPPVFDGKFKLSYTIANDDTSLYLIVLTGDPMVKRKITKAGITVSINTEGKKRKTYSVTFPKPGSSGFRRNADNTGSFIPGTIQTSGFKGVNPDEIPPTNGVGFKAAFKFDDERNLGYEMAIPLRLLALKADKSNDIFINVCINGIDGDKSAGGISASASTGAVNHTGRDGGKKSDSGNSNGGGGADDPDMSESQDFWLRFTLAH</sequence>
<dbReference type="EMBL" id="RBKU01000001">
    <property type="protein sequence ID" value="RKR81494.1"/>
    <property type="molecule type" value="Genomic_DNA"/>
</dbReference>
<comment type="caution">
    <text evidence="3">The sequence shown here is derived from an EMBL/GenBank/DDBJ whole genome shotgun (WGS) entry which is preliminary data.</text>
</comment>
<accession>A0A495IZN7</accession>
<keyword evidence="2" id="KW-0732">Signal</keyword>
<feature type="compositionally biased region" description="Basic and acidic residues" evidence="1">
    <location>
        <begin position="217"/>
        <end position="226"/>
    </location>
</feature>
<feature type="region of interest" description="Disordered" evidence="1">
    <location>
        <begin position="206"/>
        <end position="243"/>
    </location>
</feature>
<dbReference type="SUPFAM" id="SSF49344">
    <property type="entry name" value="CBD9-like"/>
    <property type="match status" value="1"/>
</dbReference>
<proteinExistence type="predicted"/>
<evidence type="ECO:0000256" key="1">
    <source>
        <dbReference type="SAM" id="MobiDB-lite"/>
    </source>
</evidence>